<feature type="domain" description="ATPase AAA-type core" evidence="5">
    <location>
        <begin position="259"/>
        <end position="291"/>
    </location>
</feature>
<accession>A0A8S3V0H9</accession>
<dbReference type="InterPro" id="IPR032501">
    <property type="entry name" value="Prot_ATP_ID_OB_2nd"/>
</dbReference>
<dbReference type="Gene3D" id="3.40.50.300">
    <property type="entry name" value="P-loop containing nucleotide triphosphate hydrolases"/>
    <property type="match status" value="1"/>
</dbReference>
<dbReference type="SUPFAM" id="SSF52540">
    <property type="entry name" value="P-loop containing nucleoside triphosphate hydrolases"/>
    <property type="match status" value="1"/>
</dbReference>
<evidence type="ECO:0000313" key="8">
    <source>
        <dbReference type="Proteomes" id="UP000683360"/>
    </source>
</evidence>
<protein>
    <submittedName>
        <fullName evidence="7">PSMC6</fullName>
    </submittedName>
</protein>
<keyword evidence="1" id="KW-0547">Nucleotide-binding</keyword>
<keyword evidence="8" id="KW-1185">Reference proteome</keyword>
<keyword evidence="2" id="KW-0067">ATP-binding</keyword>
<evidence type="ECO:0000256" key="1">
    <source>
        <dbReference type="ARBA" id="ARBA00022741"/>
    </source>
</evidence>
<name>A0A8S3V0H9_MYTED</name>
<dbReference type="AlphaFoldDB" id="A0A8S3V0H9"/>
<sequence>MEDDELTPFDPNMMKKKKKKKKKVPFDLDAAMGDPEGATDGAPTPETTEIQEEPKENKSENQREKVDDDMSLEFSLGMKKKKKKKKAFELDDIGDALPESNASETKEAPEDQDGGADDEAPGDEDFNLALPTKKKKKKKKVDFDALESEEPMMDEVRESSKELNKQYDKSENDLKALQSVGQIVGEVLKQLTEDKFIVKATNGPRYVVGCRRQLDKSKLKSGTRVALDMTNPNCYEVIELPLMNPRTVQRVGITPPKGCLLYGPPGTGKTLLARAVASQLDANFLSVSIIKECYEAIFHITETTVYSPKHKKYSKMETFTVRLNIELKSWAVTGSVFGRQFIEEDKDVTQKFIQFCSDKYGLATDGSVTWKTETIQSIALEDEIGNSNSELAMEEDLEDKGKDLSIDKVIMSKNSMDSQQANLQCNENLIEKKKTYC</sequence>
<evidence type="ECO:0000256" key="3">
    <source>
        <dbReference type="SAM" id="Coils"/>
    </source>
</evidence>
<feature type="compositionally biased region" description="Basic residues" evidence="4">
    <location>
        <begin position="14"/>
        <end position="23"/>
    </location>
</feature>
<feature type="compositionally biased region" description="Acidic residues" evidence="4">
    <location>
        <begin position="110"/>
        <end position="126"/>
    </location>
</feature>
<evidence type="ECO:0000259" key="6">
    <source>
        <dbReference type="Pfam" id="PF16450"/>
    </source>
</evidence>
<feature type="coiled-coil region" evidence="3">
    <location>
        <begin position="153"/>
        <end position="180"/>
    </location>
</feature>
<feature type="compositionally biased region" description="Basic and acidic residues" evidence="4">
    <location>
        <begin position="52"/>
        <end position="68"/>
    </location>
</feature>
<keyword evidence="3" id="KW-0175">Coiled coil</keyword>
<feature type="region of interest" description="Disordered" evidence="4">
    <location>
        <begin position="1"/>
        <end position="133"/>
    </location>
</feature>
<dbReference type="InterPro" id="IPR012340">
    <property type="entry name" value="NA-bd_OB-fold"/>
</dbReference>
<gene>
    <name evidence="7" type="ORF">MEDL_61543</name>
</gene>
<dbReference type="GO" id="GO:0016887">
    <property type="term" value="F:ATP hydrolysis activity"/>
    <property type="evidence" value="ECO:0007669"/>
    <property type="project" value="InterPro"/>
</dbReference>
<comment type="caution">
    <text evidence="7">The sequence shown here is derived from an EMBL/GenBank/DDBJ whole genome shotgun (WGS) entry which is preliminary data.</text>
</comment>
<evidence type="ECO:0000256" key="2">
    <source>
        <dbReference type="ARBA" id="ARBA00022840"/>
    </source>
</evidence>
<evidence type="ECO:0000259" key="5">
    <source>
        <dbReference type="Pfam" id="PF00004"/>
    </source>
</evidence>
<dbReference type="PANTHER" id="PTHR23073">
    <property type="entry name" value="26S PROTEASOME REGULATORY SUBUNIT"/>
    <property type="match status" value="1"/>
</dbReference>
<dbReference type="GO" id="GO:0005524">
    <property type="term" value="F:ATP binding"/>
    <property type="evidence" value="ECO:0007669"/>
    <property type="project" value="UniProtKB-KW"/>
</dbReference>
<evidence type="ECO:0000313" key="7">
    <source>
        <dbReference type="EMBL" id="CAG2249798.1"/>
    </source>
</evidence>
<proteinExistence type="predicted"/>
<dbReference type="EMBL" id="CAJPWZ010002999">
    <property type="protein sequence ID" value="CAG2249798.1"/>
    <property type="molecule type" value="Genomic_DNA"/>
</dbReference>
<dbReference type="Pfam" id="PF16450">
    <property type="entry name" value="Prot_ATP_ID_OB_C"/>
    <property type="match status" value="1"/>
</dbReference>
<feature type="domain" description="Proteasomal ATPase second OB" evidence="6">
    <location>
        <begin position="184"/>
        <end position="230"/>
    </location>
</feature>
<dbReference type="InterPro" id="IPR027417">
    <property type="entry name" value="P-loop_NTPase"/>
</dbReference>
<reference evidence="7" key="1">
    <citation type="submission" date="2021-03" db="EMBL/GenBank/DDBJ databases">
        <authorList>
            <person name="Bekaert M."/>
        </authorList>
    </citation>
    <scope>NUCLEOTIDE SEQUENCE</scope>
</reference>
<evidence type="ECO:0000256" key="4">
    <source>
        <dbReference type="SAM" id="MobiDB-lite"/>
    </source>
</evidence>
<dbReference type="Pfam" id="PF00004">
    <property type="entry name" value="AAA"/>
    <property type="match status" value="1"/>
</dbReference>
<dbReference type="Proteomes" id="UP000683360">
    <property type="component" value="Unassembled WGS sequence"/>
</dbReference>
<organism evidence="7 8">
    <name type="scientific">Mytilus edulis</name>
    <name type="common">Blue mussel</name>
    <dbReference type="NCBI Taxonomy" id="6550"/>
    <lineage>
        <taxon>Eukaryota</taxon>
        <taxon>Metazoa</taxon>
        <taxon>Spiralia</taxon>
        <taxon>Lophotrochozoa</taxon>
        <taxon>Mollusca</taxon>
        <taxon>Bivalvia</taxon>
        <taxon>Autobranchia</taxon>
        <taxon>Pteriomorphia</taxon>
        <taxon>Mytilida</taxon>
        <taxon>Mytiloidea</taxon>
        <taxon>Mytilidae</taxon>
        <taxon>Mytilinae</taxon>
        <taxon>Mytilus</taxon>
    </lineage>
</organism>
<dbReference type="OrthoDB" id="1937997at2759"/>
<dbReference type="Gene3D" id="2.40.50.140">
    <property type="entry name" value="Nucleic acid-binding proteins"/>
    <property type="match status" value="1"/>
</dbReference>
<dbReference type="InterPro" id="IPR050221">
    <property type="entry name" value="26S_Proteasome_ATPase"/>
</dbReference>
<dbReference type="InterPro" id="IPR003959">
    <property type="entry name" value="ATPase_AAA_core"/>
</dbReference>